<evidence type="ECO:0000313" key="2">
    <source>
        <dbReference type="Proteomes" id="UP000650616"/>
    </source>
</evidence>
<comment type="caution">
    <text evidence="1">The sequence shown here is derived from an EMBL/GenBank/DDBJ whole genome shotgun (WGS) entry which is preliminary data.</text>
</comment>
<dbReference type="AlphaFoldDB" id="A0AAW3ZYH4"/>
<sequence length="82" mass="9721">MSSETWTMLFLILCVLSWLGGSMYSTYCDFKREVASIEHRAQSDREFLAVIEKRFAIYEEHLKMALEIIKLQQDRDINNENN</sequence>
<keyword evidence="2" id="KW-1185">Reference proteome</keyword>
<evidence type="ECO:0008006" key="3">
    <source>
        <dbReference type="Google" id="ProtNLM"/>
    </source>
</evidence>
<dbReference type="EMBL" id="LIWG01000013">
    <property type="protein sequence ID" value="MBE3608733.1"/>
    <property type="molecule type" value="Genomic_DNA"/>
</dbReference>
<evidence type="ECO:0000313" key="1">
    <source>
        <dbReference type="EMBL" id="MBE3608733.1"/>
    </source>
</evidence>
<accession>A0AAW3ZYH4</accession>
<protein>
    <recommendedName>
        <fullName evidence="3">Phage protein</fullName>
    </recommendedName>
</protein>
<dbReference type="RefSeq" id="WP_170017055.1">
    <property type="nucleotide sequence ID" value="NZ_CP012545.1"/>
</dbReference>
<gene>
    <name evidence="1" type="ORF">CCAL9337_08380</name>
</gene>
<proteinExistence type="predicted"/>
<organism evidence="1 2">
    <name type="scientific">Campylobacter californiensis</name>
    <dbReference type="NCBI Taxonomy" id="1032243"/>
    <lineage>
        <taxon>Bacteria</taxon>
        <taxon>Pseudomonadati</taxon>
        <taxon>Campylobacterota</taxon>
        <taxon>Epsilonproteobacteria</taxon>
        <taxon>Campylobacterales</taxon>
        <taxon>Campylobacteraceae</taxon>
        <taxon>Campylobacter</taxon>
    </lineage>
</organism>
<reference evidence="1 2" key="1">
    <citation type="submission" date="2015-08" db="EMBL/GenBank/DDBJ databases">
        <title>Comparative genomics of the Campylobacter concisus group.</title>
        <authorList>
            <person name="Yee E."/>
            <person name="Chapman M.H."/>
            <person name="Huynh S."/>
            <person name="Bono J.L."/>
            <person name="On S.L."/>
            <person name="St Leger J."/>
            <person name="Foster G."/>
            <person name="Parker C.T."/>
            <person name="Miller W.G."/>
        </authorList>
    </citation>
    <scope>NUCLEOTIDE SEQUENCE [LARGE SCALE GENOMIC DNA]</scope>
    <source>
        <strain evidence="1 2">RM9337</strain>
    </source>
</reference>
<dbReference type="Proteomes" id="UP000650616">
    <property type="component" value="Unassembled WGS sequence"/>
</dbReference>
<name>A0AAW3ZYH4_9BACT</name>